<keyword evidence="2" id="KW-1185">Reference proteome</keyword>
<sequence length="171" mass="19286">MHTGFAKLPPLQQNERTLGFLCWAIKARSTPCWPRSPTEKKNHVVKSTNCINWPVQYGSRRLPSHRGGFQRRGRNVLRGGGGTGKELVGSDPESSTWLVSFDVVIFTPLITFNGGLVAEDVLTAVRILQAFFLPFQHLYSQNFDIRGELLNIMCIIRPLSFVSAIDKDYYC</sequence>
<accession>A0AAV4VPN3</accession>
<name>A0AAV4VPN3_9ARAC</name>
<proteinExistence type="predicted"/>
<protein>
    <submittedName>
        <fullName evidence="1">Uncharacterized protein</fullName>
    </submittedName>
</protein>
<evidence type="ECO:0000313" key="2">
    <source>
        <dbReference type="Proteomes" id="UP001054837"/>
    </source>
</evidence>
<comment type="caution">
    <text evidence="1">The sequence shown here is derived from an EMBL/GenBank/DDBJ whole genome shotgun (WGS) entry which is preliminary data.</text>
</comment>
<dbReference type="AlphaFoldDB" id="A0AAV4VPN3"/>
<evidence type="ECO:0000313" key="1">
    <source>
        <dbReference type="EMBL" id="GIY72411.1"/>
    </source>
</evidence>
<reference evidence="1 2" key="1">
    <citation type="submission" date="2021-06" db="EMBL/GenBank/DDBJ databases">
        <title>Caerostris darwini draft genome.</title>
        <authorList>
            <person name="Kono N."/>
            <person name="Arakawa K."/>
        </authorList>
    </citation>
    <scope>NUCLEOTIDE SEQUENCE [LARGE SCALE GENOMIC DNA]</scope>
</reference>
<dbReference type="Proteomes" id="UP001054837">
    <property type="component" value="Unassembled WGS sequence"/>
</dbReference>
<organism evidence="1 2">
    <name type="scientific">Caerostris darwini</name>
    <dbReference type="NCBI Taxonomy" id="1538125"/>
    <lineage>
        <taxon>Eukaryota</taxon>
        <taxon>Metazoa</taxon>
        <taxon>Ecdysozoa</taxon>
        <taxon>Arthropoda</taxon>
        <taxon>Chelicerata</taxon>
        <taxon>Arachnida</taxon>
        <taxon>Araneae</taxon>
        <taxon>Araneomorphae</taxon>
        <taxon>Entelegynae</taxon>
        <taxon>Araneoidea</taxon>
        <taxon>Araneidae</taxon>
        <taxon>Caerostris</taxon>
    </lineage>
</organism>
<gene>
    <name evidence="1" type="ORF">CDAR_310851</name>
</gene>
<dbReference type="EMBL" id="BPLQ01013482">
    <property type="protein sequence ID" value="GIY72411.1"/>
    <property type="molecule type" value="Genomic_DNA"/>
</dbReference>